<keyword evidence="3" id="KW-1185">Reference proteome</keyword>
<reference evidence="2" key="1">
    <citation type="journal article" date="2023" name="Mol. Phylogenet. Evol.">
        <title>Genome-scale phylogeny and comparative genomics of the fungal order Sordariales.</title>
        <authorList>
            <person name="Hensen N."/>
            <person name="Bonometti L."/>
            <person name="Westerberg I."/>
            <person name="Brannstrom I.O."/>
            <person name="Guillou S."/>
            <person name="Cros-Aarteil S."/>
            <person name="Calhoun S."/>
            <person name="Haridas S."/>
            <person name="Kuo A."/>
            <person name="Mondo S."/>
            <person name="Pangilinan J."/>
            <person name="Riley R."/>
            <person name="LaButti K."/>
            <person name="Andreopoulos B."/>
            <person name="Lipzen A."/>
            <person name="Chen C."/>
            <person name="Yan M."/>
            <person name="Daum C."/>
            <person name="Ng V."/>
            <person name="Clum A."/>
            <person name="Steindorff A."/>
            <person name="Ohm R.A."/>
            <person name="Martin F."/>
            <person name="Silar P."/>
            <person name="Natvig D.O."/>
            <person name="Lalanne C."/>
            <person name="Gautier V."/>
            <person name="Ament-Velasquez S.L."/>
            <person name="Kruys A."/>
            <person name="Hutchinson M.I."/>
            <person name="Powell A.J."/>
            <person name="Barry K."/>
            <person name="Miller A.N."/>
            <person name="Grigoriev I.V."/>
            <person name="Debuchy R."/>
            <person name="Gladieux P."/>
            <person name="Hiltunen Thoren M."/>
            <person name="Johannesson H."/>
        </authorList>
    </citation>
    <scope>NUCLEOTIDE SEQUENCE</scope>
    <source>
        <strain evidence="2">CBS 532.94</strain>
    </source>
</reference>
<comment type="caution">
    <text evidence="2">The sequence shown here is derived from an EMBL/GenBank/DDBJ whole genome shotgun (WGS) entry which is preliminary data.</text>
</comment>
<evidence type="ECO:0000313" key="3">
    <source>
        <dbReference type="Proteomes" id="UP001303760"/>
    </source>
</evidence>
<dbReference type="EMBL" id="MU861148">
    <property type="protein sequence ID" value="KAK4232655.1"/>
    <property type="molecule type" value="Genomic_DNA"/>
</dbReference>
<reference evidence="2" key="2">
    <citation type="submission" date="2023-05" db="EMBL/GenBank/DDBJ databases">
        <authorList>
            <consortium name="Lawrence Berkeley National Laboratory"/>
            <person name="Steindorff A."/>
            <person name="Hensen N."/>
            <person name="Bonometti L."/>
            <person name="Westerberg I."/>
            <person name="Brannstrom I.O."/>
            <person name="Guillou S."/>
            <person name="Cros-Aarteil S."/>
            <person name="Calhoun S."/>
            <person name="Haridas S."/>
            <person name="Kuo A."/>
            <person name="Mondo S."/>
            <person name="Pangilinan J."/>
            <person name="Riley R."/>
            <person name="Labutti K."/>
            <person name="Andreopoulos B."/>
            <person name="Lipzen A."/>
            <person name="Chen C."/>
            <person name="Yanf M."/>
            <person name="Daum C."/>
            <person name="Ng V."/>
            <person name="Clum A."/>
            <person name="Ohm R."/>
            <person name="Martin F."/>
            <person name="Silar P."/>
            <person name="Natvig D."/>
            <person name="Lalanne C."/>
            <person name="Gautier V."/>
            <person name="Ament-Velasquez S.L."/>
            <person name="Kruys A."/>
            <person name="Hutchinson M.I."/>
            <person name="Powell A.J."/>
            <person name="Barry K."/>
            <person name="Miller A.N."/>
            <person name="Grigoriev I.V."/>
            <person name="Debuchy R."/>
            <person name="Gladieux P."/>
            <person name="Thoren M.H."/>
            <person name="Johannesson H."/>
        </authorList>
    </citation>
    <scope>NUCLEOTIDE SEQUENCE</scope>
    <source>
        <strain evidence="2">CBS 532.94</strain>
    </source>
</reference>
<protein>
    <submittedName>
        <fullName evidence="2">Uncharacterized protein</fullName>
    </submittedName>
</protein>
<dbReference type="Proteomes" id="UP001303760">
    <property type="component" value="Unassembled WGS sequence"/>
</dbReference>
<sequence length="99" mass="11120">MARFPNSSRKGSRSTHDNADLNEAQSRPTKRLRRDTSDPREQTRPTSSGSSLGPDPEEWYGYGDDDALYNLFATAPPERFTTIPRPHGSDSRNHGDRDS</sequence>
<feature type="compositionally biased region" description="Basic and acidic residues" evidence="1">
    <location>
        <begin position="87"/>
        <end position="99"/>
    </location>
</feature>
<evidence type="ECO:0000313" key="2">
    <source>
        <dbReference type="EMBL" id="KAK4232655.1"/>
    </source>
</evidence>
<name>A0AAN7H9B5_9PEZI</name>
<feature type="region of interest" description="Disordered" evidence="1">
    <location>
        <begin position="75"/>
        <end position="99"/>
    </location>
</feature>
<organism evidence="2 3">
    <name type="scientific">Achaetomium macrosporum</name>
    <dbReference type="NCBI Taxonomy" id="79813"/>
    <lineage>
        <taxon>Eukaryota</taxon>
        <taxon>Fungi</taxon>
        <taxon>Dikarya</taxon>
        <taxon>Ascomycota</taxon>
        <taxon>Pezizomycotina</taxon>
        <taxon>Sordariomycetes</taxon>
        <taxon>Sordariomycetidae</taxon>
        <taxon>Sordariales</taxon>
        <taxon>Chaetomiaceae</taxon>
        <taxon>Achaetomium</taxon>
    </lineage>
</organism>
<gene>
    <name evidence="2" type="ORF">C8A03DRAFT_20094</name>
</gene>
<feature type="region of interest" description="Disordered" evidence="1">
    <location>
        <begin position="1"/>
        <end position="63"/>
    </location>
</feature>
<proteinExistence type="predicted"/>
<evidence type="ECO:0000256" key="1">
    <source>
        <dbReference type="SAM" id="MobiDB-lite"/>
    </source>
</evidence>
<feature type="compositionally biased region" description="Basic and acidic residues" evidence="1">
    <location>
        <begin position="34"/>
        <end position="43"/>
    </location>
</feature>
<accession>A0AAN7H9B5</accession>
<dbReference type="AlphaFoldDB" id="A0AAN7H9B5"/>